<dbReference type="Proteomes" id="UP000232722">
    <property type="component" value="Unassembled WGS sequence"/>
</dbReference>
<proteinExistence type="predicted"/>
<dbReference type="VEuPathDB" id="FungiDB:RhiirA1_459368"/>
<reference evidence="3 4" key="4">
    <citation type="submission" date="2017-10" db="EMBL/GenBank/DDBJ databases">
        <title>Genome analyses suggest a sexual origin of heterokaryosis in a supposedly ancient asexual fungus.</title>
        <authorList>
            <person name="Corradi N."/>
            <person name="Sedzielewska K."/>
            <person name="Noel J."/>
            <person name="Charron P."/>
            <person name="Farinelli L."/>
            <person name="Marton T."/>
            <person name="Kruger M."/>
            <person name="Pelin A."/>
            <person name="Brachmann A."/>
            <person name="Corradi N."/>
        </authorList>
    </citation>
    <scope>NUCLEOTIDE SEQUENCE [LARGE SCALE GENOMIC DNA]</scope>
    <source>
        <strain evidence="3 4">A1</strain>
    </source>
</reference>
<evidence type="ECO:0000256" key="1">
    <source>
        <dbReference type="SAM" id="MobiDB-lite"/>
    </source>
</evidence>
<comment type="caution">
    <text evidence="3">The sequence shown here is derived from an EMBL/GenBank/DDBJ whole genome shotgun (WGS) entry which is preliminary data.</text>
</comment>
<evidence type="ECO:0000313" key="2">
    <source>
        <dbReference type="EMBL" id="PKC09875.1"/>
    </source>
</evidence>
<reference evidence="2 5" key="2">
    <citation type="submission" date="2017-09" db="EMBL/GenBank/DDBJ databases">
        <title>Extensive intraspecific genome diversity in a model arbuscular mycorrhizal fungus.</title>
        <authorList>
            <person name="Chen E.C."/>
            <person name="Morin E."/>
            <person name="Beaudet D."/>
            <person name="Noel J."/>
            <person name="Ndikumana S."/>
            <person name="Charron P."/>
            <person name="St-Onge C."/>
            <person name="Giorgi J."/>
            <person name="Grigoriev I.V."/>
            <person name="Roux C."/>
            <person name="Martin F.M."/>
            <person name="Corradi N."/>
        </authorList>
    </citation>
    <scope>NUCLEOTIDE SEQUENCE [LARGE SCALE GENOMIC DNA]</scope>
    <source>
        <strain evidence="2 5">A5</strain>
    </source>
</reference>
<feature type="compositionally biased region" description="Polar residues" evidence="1">
    <location>
        <begin position="70"/>
        <end position="87"/>
    </location>
</feature>
<organism evidence="3 4">
    <name type="scientific">Rhizophagus irregularis</name>
    <dbReference type="NCBI Taxonomy" id="588596"/>
    <lineage>
        <taxon>Eukaryota</taxon>
        <taxon>Fungi</taxon>
        <taxon>Fungi incertae sedis</taxon>
        <taxon>Mucoromycota</taxon>
        <taxon>Glomeromycotina</taxon>
        <taxon>Glomeromycetes</taxon>
        <taxon>Glomerales</taxon>
        <taxon>Glomeraceae</taxon>
        <taxon>Rhizophagus</taxon>
    </lineage>
</organism>
<dbReference type="Proteomes" id="UP000232688">
    <property type="component" value="Unassembled WGS sequence"/>
</dbReference>
<evidence type="ECO:0008006" key="6">
    <source>
        <dbReference type="Google" id="ProtNLM"/>
    </source>
</evidence>
<accession>A0A2I1EHU2</accession>
<dbReference type="EMBL" id="LLXJ01000426">
    <property type="protein sequence ID" value="PKC09875.1"/>
    <property type="molecule type" value="Genomic_DNA"/>
</dbReference>
<dbReference type="EMBL" id="LLXH01000444">
    <property type="protein sequence ID" value="PKC66704.1"/>
    <property type="molecule type" value="Genomic_DNA"/>
</dbReference>
<sequence length="134" mass="14451">MSTFTGSGNTKLFYNNIINIKTSTDISKDGNPDNSSSSADSGPIPLSSTCSVTSSTSSNCSTSPKFIAPNPTSDNKNTSQILAGNPGMNNKVASIIAAQMWSKEPELNSRRYLSRSSSQILTTINGRKWRKFKY</sequence>
<reference evidence="3 4" key="3">
    <citation type="submission" date="2017-10" db="EMBL/GenBank/DDBJ databases">
        <title>Extensive intraspecific genome diversity in a model arbuscular mycorrhizal fungus.</title>
        <authorList>
            <person name="Chen E.C.H."/>
            <person name="Morin E."/>
            <person name="Baudet D."/>
            <person name="Noel J."/>
            <person name="Ndikumana S."/>
            <person name="Charron P."/>
            <person name="St-Onge C."/>
            <person name="Giorgi J."/>
            <person name="Grigoriev I.V."/>
            <person name="Roux C."/>
            <person name="Martin F.M."/>
            <person name="Corradi N."/>
        </authorList>
    </citation>
    <scope>NUCLEOTIDE SEQUENCE [LARGE SCALE GENOMIC DNA]</scope>
    <source>
        <strain evidence="3 4">A1</strain>
    </source>
</reference>
<dbReference type="AlphaFoldDB" id="A0A2I1EHU2"/>
<evidence type="ECO:0000313" key="3">
    <source>
        <dbReference type="EMBL" id="PKC66704.1"/>
    </source>
</evidence>
<gene>
    <name evidence="3" type="ORF">RhiirA1_459368</name>
    <name evidence="2" type="ORF">RhiirA5_415110</name>
</gene>
<feature type="compositionally biased region" description="Low complexity" evidence="1">
    <location>
        <begin position="47"/>
        <end position="63"/>
    </location>
</feature>
<reference evidence="2 5" key="1">
    <citation type="submission" date="2016-04" db="EMBL/GenBank/DDBJ databases">
        <title>Genome analyses suggest a sexual origin of heterokaryosis in a supposedly ancient asexual fungus.</title>
        <authorList>
            <person name="Ropars J."/>
            <person name="Sedzielewska K."/>
            <person name="Noel J."/>
            <person name="Charron P."/>
            <person name="Farinelli L."/>
            <person name="Marton T."/>
            <person name="Kruger M."/>
            <person name="Pelin A."/>
            <person name="Brachmann A."/>
            <person name="Corradi N."/>
        </authorList>
    </citation>
    <scope>NUCLEOTIDE SEQUENCE [LARGE SCALE GENOMIC DNA]</scope>
    <source>
        <strain evidence="2 5">A5</strain>
    </source>
</reference>
<evidence type="ECO:0000313" key="4">
    <source>
        <dbReference type="Proteomes" id="UP000232688"/>
    </source>
</evidence>
<dbReference type="VEuPathDB" id="FungiDB:FUN_000402"/>
<evidence type="ECO:0000313" key="5">
    <source>
        <dbReference type="Proteomes" id="UP000232722"/>
    </source>
</evidence>
<feature type="region of interest" description="Disordered" evidence="1">
    <location>
        <begin position="23"/>
        <end position="87"/>
    </location>
</feature>
<name>A0A2I1EHU2_9GLOM</name>
<protein>
    <recommendedName>
        <fullName evidence="6">MATA-HMG</fullName>
    </recommendedName>
</protein>